<protein>
    <recommendedName>
        <fullName evidence="3">Gfo/Idh/MocA-like oxidoreductase N-terminal domain-containing protein</fullName>
    </recommendedName>
</protein>
<dbReference type="RefSeq" id="WP_233146920.1">
    <property type="nucleotide sequence ID" value="NZ_MSZX01000002.1"/>
</dbReference>
<comment type="caution">
    <text evidence="4">The sequence shown here is derived from an EMBL/GenBank/DDBJ whole genome shotgun (WGS) entry which is preliminary data.</text>
</comment>
<dbReference type="GO" id="GO:0000166">
    <property type="term" value="F:nucleotide binding"/>
    <property type="evidence" value="ECO:0007669"/>
    <property type="project" value="InterPro"/>
</dbReference>
<dbReference type="GO" id="GO:0016491">
    <property type="term" value="F:oxidoreductase activity"/>
    <property type="evidence" value="ECO:0007669"/>
    <property type="project" value="UniProtKB-KW"/>
</dbReference>
<evidence type="ECO:0000313" key="4">
    <source>
        <dbReference type="EMBL" id="OPA80548.1"/>
    </source>
</evidence>
<reference evidence="4 5" key="1">
    <citation type="submission" date="2017-01" db="EMBL/GenBank/DDBJ databases">
        <title>Genome analysis of Paenibacillus selenitrireducens ES3-24.</title>
        <authorList>
            <person name="Xu D."/>
            <person name="Yao R."/>
            <person name="Zheng S."/>
        </authorList>
    </citation>
    <scope>NUCLEOTIDE SEQUENCE [LARGE SCALE GENOMIC DNA]</scope>
    <source>
        <strain evidence="4 5">ES3-24</strain>
    </source>
</reference>
<dbReference type="EMBL" id="MSZX01000002">
    <property type="protein sequence ID" value="OPA80548.1"/>
    <property type="molecule type" value="Genomic_DNA"/>
</dbReference>
<evidence type="ECO:0000313" key="5">
    <source>
        <dbReference type="Proteomes" id="UP000190188"/>
    </source>
</evidence>
<feature type="domain" description="Gfo/Idh/MocA-like oxidoreductase N-terminal" evidence="3">
    <location>
        <begin position="29"/>
        <end position="83"/>
    </location>
</feature>
<dbReference type="Pfam" id="PF01408">
    <property type="entry name" value="GFO_IDH_MocA"/>
    <property type="match status" value="1"/>
</dbReference>
<dbReference type="InterPro" id="IPR000683">
    <property type="entry name" value="Gfo/Idh/MocA-like_OxRdtase_N"/>
</dbReference>
<keyword evidence="2" id="KW-0560">Oxidoreductase</keyword>
<keyword evidence="5" id="KW-1185">Reference proteome</keyword>
<dbReference type="STRING" id="1324314.BVG16_07430"/>
<dbReference type="InterPro" id="IPR051317">
    <property type="entry name" value="Gfo/Idh/MocA_oxidoreduct"/>
</dbReference>
<dbReference type="PANTHER" id="PTHR43708">
    <property type="entry name" value="CONSERVED EXPRESSED OXIDOREDUCTASE (EUROFUNG)"/>
    <property type="match status" value="1"/>
</dbReference>
<dbReference type="InterPro" id="IPR036291">
    <property type="entry name" value="NAD(P)-bd_dom_sf"/>
</dbReference>
<comment type="similarity">
    <text evidence="1">Belongs to the Gfo/Idh/MocA family.</text>
</comment>
<name>A0A1T2XL55_9BACL</name>
<evidence type="ECO:0000256" key="1">
    <source>
        <dbReference type="ARBA" id="ARBA00010928"/>
    </source>
</evidence>
<accession>A0A1T2XL55</accession>
<dbReference type="SUPFAM" id="SSF51735">
    <property type="entry name" value="NAD(P)-binding Rossmann-fold domains"/>
    <property type="match status" value="1"/>
</dbReference>
<evidence type="ECO:0000259" key="3">
    <source>
        <dbReference type="Pfam" id="PF01408"/>
    </source>
</evidence>
<organism evidence="4 5">
    <name type="scientific">Paenibacillus selenitireducens</name>
    <dbReference type="NCBI Taxonomy" id="1324314"/>
    <lineage>
        <taxon>Bacteria</taxon>
        <taxon>Bacillati</taxon>
        <taxon>Bacillota</taxon>
        <taxon>Bacilli</taxon>
        <taxon>Bacillales</taxon>
        <taxon>Paenibacillaceae</taxon>
        <taxon>Paenibacillus</taxon>
    </lineage>
</organism>
<proteinExistence type="inferred from homology"/>
<sequence length="88" mass="10009">MEKLKIGVIGLGDILEQRGSTYDIPESRRFLNHEEILKDPKLDAVTIGTPNWNHFKVAYDAIQYRKPFALEKPIALDTDEAAMLRDAP</sequence>
<dbReference type="PANTHER" id="PTHR43708:SF5">
    <property type="entry name" value="CONSERVED EXPRESSED OXIDOREDUCTASE (EUROFUNG)-RELATED"/>
    <property type="match status" value="1"/>
</dbReference>
<dbReference type="Gene3D" id="3.40.50.720">
    <property type="entry name" value="NAD(P)-binding Rossmann-like Domain"/>
    <property type="match status" value="1"/>
</dbReference>
<evidence type="ECO:0000256" key="2">
    <source>
        <dbReference type="ARBA" id="ARBA00023002"/>
    </source>
</evidence>
<dbReference type="AlphaFoldDB" id="A0A1T2XL55"/>
<gene>
    <name evidence="4" type="ORF">BVG16_07430</name>
</gene>
<dbReference type="Proteomes" id="UP000190188">
    <property type="component" value="Unassembled WGS sequence"/>
</dbReference>